<keyword evidence="2" id="KW-1185">Reference proteome</keyword>
<proteinExistence type="predicted"/>
<dbReference type="AlphaFoldDB" id="A0A1H0L8I1"/>
<accession>A0A1H0L8I1</accession>
<gene>
    <name evidence="1" type="ORF">SAMN05421820_11775</name>
</gene>
<dbReference type="EMBL" id="FNGY01000017">
    <property type="protein sequence ID" value="SDO64250.1"/>
    <property type="molecule type" value="Genomic_DNA"/>
</dbReference>
<dbReference type="Proteomes" id="UP000183200">
    <property type="component" value="Unassembled WGS sequence"/>
</dbReference>
<evidence type="ECO:0000313" key="1">
    <source>
        <dbReference type="EMBL" id="SDO64250.1"/>
    </source>
</evidence>
<reference evidence="2" key="1">
    <citation type="submission" date="2016-10" db="EMBL/GenBank/DDBJ databases">
        <authorList>
            <person name="Varghese N."/>
            <person name="Submissions S."/>
        </authorList>
    </citation>
    <scope>NUCLEOTIDE SEQUENCE [LARGE SCALE GENOMIC DNA]</scope>
    <source>
        <strain evidence="2">DSM 19110</strain>
    </source>
</reference>
<dbReference type="OrthoDB" id="714359at2"/>
<protein>
    <submittedName>
        <fullName evidence="1">Uncharacterized protein</fullName>
    </submittedName>
</protein>
<organism evidence="1 2">
    <name type="scientific">Pedobacter steynii</name>
    <dbReference type="NCBI Taxonomy" id="430522"/>
    <lineage>
        <taxon>Bacteria</taxon>
        <taxon>Pseudomonadati</taxon>
        <taxon>Bacteroidota</taxon>
        <taxon>Sphingobacteriia</taxon>
        <taxon>Sphingobacteriales</taxon>
        <taxon>Sphingobacteriaceae</taxon>
        <taxon>Pedobacter</taxon>
    </lineage>
</organism>
<evidence type="ECO:0000313" key="2">
    <source>
        <dbReference type="Proteomes" id="UP000183200"/>
    </source>
</evidence>
<sequence>MIFNSQEAFNKLITELNQRAIKYLIHEFNSGAIMIDIWHKDLFYVVQIEKDFAGLSLIDEIGSGFDTMPDAKFFTVDDFLFGLRNVIF</sequence>
<name>A0A1H0L8I1_9SPHI</name>
<dbReference type="RefSeq" id="WP_074612883.1">
    <property type="nucleotide sequence ID" value="NZ_FNGY01000017.1"/>
</dbReference>